<dbReference type="InterPro" id="IPR021248">
    <property type="entry name" value="DUF2787"/>
</dbReference>
<accession>A0A1T4M5Y0</accession>
<dbReference type="Gene3D" id="3.10.450.430">
    <property type="entry name" value="Protein of unknown function DUF2787"/>
    <property type="match status" value="1"/>
</dbReference>
<keyword evidence="2" id="KW-1185">Reference proteome</keyword>
<dbReference type="RefSeq" id="WP_078789431.1">
    <property type="nucleotide sequence ID" value="NZ_FUWR01000004.1"/>
</dbReference>
<gene>
    <name evidence="1" type="ORF">SAMN02745119_01174</name>
</gene>
<evidence type="ECO:0000313" key="2">
    <source>
        <dbReference type="Proteomes" id="UP000190102"/>
    </source>
</evidence>
<evidence type="ECO:0000313" key="1">
    <source>
        <dbReference type="EMBL" id="SJZ62277.1"/>
    </source>
</evidence>
<sequence length="129" mass="14593">MLKIANSPAEYSINKDLEDILSSLAKEKGDYIISFRSSEYSVEKGGYRPVEVMIRDSQVIYVTDFTYVGSGPYAELVKGMDWDFAAGECGQTGMYFDLEEAVELWGLYQSNFVDYFRAGKFDDVTVNLL</sequence>
<dbReference type="OrthoDB" id="5405822at2"/>
<dbReference type="AlphaFoldDB" id="A0A1T4M5Y0"/>
<dbReference type="EMBL" id="FUWR01000004">
    <property type="protein sequence ID" value="SJZ62277.1"/>
    <property type="molecule type" value="Genomic_DNA"/>
</dbReference>
<dbReference type="Proteomes" id="UP000190102">
    <property type="component" value="Unassembled WGS sequence"/>
</dbReference>
<dbReference type="PANTHER" id="PTHR38978:SF2">
    <property type="entry name" value="DUF2787 DOMAIN-CONTAINING PROTEIN"/>
    <property type="match status" value="1"/>
</dbReference>
<protein>
    <submittedName>
        <fullName evidence="1">Uncharacterized protein</fullName>
    </submittedName>
</protein>
<dbReference type="Pfam" id="PF10980">
    <property type="entry name" value="DUF2787"/>
    <property type="match status" value="1"/>
</dbReference>
<name>A0A1T4M5Y0_9BACT</name>
<dbReference type="PANTHER" id="PTHR38978">
    <property type="entry name" value="DUF2787 DOMAIN-CONTAINING PROTEIN"/>
    <property type="match status" value="1"/>
</dbReference>
<proteinExistence type="predicted"/>
<reference evidence="2" key="1">
    <citation type="submission" date="2017-02" db="EMBL/GenBank/DDBJ databases">
        <authorList>
            <person name="Varghese N."/>
            <person name="Submissions S."/>
        </authorList>
    </citation>
    <scope>NUCLEOTIDE SEQUENCE [LARGE SCALE GENOMIC DNA]</scope>
    <source>
        <strain evidence="2">ATCC BAA-34</strain>
    </source>
</reference>
<organism evidence="1 2">
    <name type="scientific">Trichlorobacter thiogenes</name>
    <dbReference type="NCBI Taxonomy" id="115783"/>
    <lineage>
        <taxon>Bacteria</taxon>
        <taxon>Pseudomonadati</taxon>
        <taxon>Thermodesulfobacteriota</taxon>
        <taxon>Desulfuromonadia</taxon>
        <taxon>Geobacterales</taxon>
        <taxon>Geobacteraceae</taxon>
        <taxon>Trichlorobacter</taxon>
    </lineage>
</organism>